<gene>
    <name evidence="1" type="ORF">FYJ33_15610</name>
</gene>
<accession>A0A7X2T2G4</accession>
<protein>
    <submittedName>
        <fullName evidence="1">Uncharacterized protein</fullName>
    </submittedName>
</protein>
<reference evidence="1 2" key="1">
    <citation type="submission" date="2019-08" db="EMBL/GenBank/DDBJ databases">
        <title>In-depth cultivation of the pig gut microbiome towards novel bacterial diversity and tailored functional studies.</title>
        <authorList>
            <person name="Wylensek D."/>
            <person name="Hitch T.C.A."/>
            <person name="Clavel T."/>
        </authorList>
    </citation>
    <scope>NUCLEOTIDE SEQUENCE [LARGE SCALE GENOMIC DNA]</scope>
    <source>
        <strain evidence="1 2">WCA-383-APC-5B</strain>
    </source>
</reference>
<proteinExistence type="predicted"/>
<evidence type="ECO:0000313" key="1">
    <source>
        <dbReference type="EMBL" id="MSR92746.1"/>
    </source>
</evidence>
<keyword evidence="2" id="KW-1185">Reference proteome</keyword>
<dbReference type="RefSeq" id="WP_154532915.1">
    <property type="nucleotide sequence ID" value="NZ_VULX01000062.1"/>
</dbReference>
<comment type="caution">
    <text evidence="1">The sequence shown here is derived from an EMBL/GenBank/DDBJ whole genome shotgun (WGS) entry which is preliminary data.</text>
</comment>
<evidence type="ECO:0000313" key="2">
    <source>
        <dbReference type="Proteomes" id="UP000460287"/>
    </source>
</evidence>
<sequence>MIEDKSYEFVRTDKLNMKQISILSKEVLNKVNIFGFKNKDLLNKLFYTKLNLCKDYYFSKR</sequence>
<organism evidence="1 2">
    <name type="scientific">Inconstantimicrobium porci</name>
    <dbReference type="NCBI Taxonomy" id="2652291"/>
    <lineage>
        <taxon>Bacteria</taxon>
        <taxon>Bacillati</taxon>
        <taxon>Bacillota</taxon>
        <taxon>Clostridia</taxon>
        <taxon>Eubacteriales</taxon>
        <taxon>Clostridiaceae</taxon>
        <taxon>Inconstantimicrobium</taxon>
    </lineage>
</organism>
<name>A0A7X2T2G4_9CLOT</name>
<dbReference type="EMBL" id="VULX01000062">
    <property type="protein sequence ID" value="MSR92746.1"/>
    <property type="molecule type" value="Genomic_DNA"/>
</dbReference>
<dbReference type="Proteomes" id="UP000460287">
    <property type="component" value="Unassembled WGS sequence"/>
</dbReference>
<dbReference type="AlphaFoldDB" id="A0A7X2T2G4"/>